<dbReference type="GO" id="GO:0008092">
    <property type="term" value="F:cytoskeletal protein binding"/>
    <property type="evidence" value="ECO:0007669"/>
    <property type="project" value="TreeGrafter"/>
</dbReference>
<reference evidence="2" key="1">
    <citation type="submission" date="2025-08" db="UniProtKB">
        <authorList>
            <consortium name="RefSeq"/>
        </authorList>
    </citation>
    <scope>IDENTIFICATION</scope>
</reference>
<organism evidence="1 2">
    <name type="scientific">Lepidothrix coronata</name>
    <name type="common">blue-crowned manakin</name>
    <dbReference type="NCBI Taxonomy" id="321398"/>
    <lineage>
        <taxon>Eukaryota</taxon>
        <taxon>Metazoa</taxon>
        <taxon>Chordata</taxon>
        <taxon>Craniata</taxon>
        <taxon>Vertebrata</taxon>
        <taxon>Euteleostomi</taxon>
        <taxon>Archelosauria</taxon>
        <taxon>Archosauria</taxon>
        <taxon>Dinosauria</taxon>
        <taxon>Saurischia</taxon>
        <taxon>Theropoda</taxon>
        <taxon>Coelurosauria</taxon>
        <taxon>Aves</taxon>
        <taxon>Neognathae</taxon>
        <taxon>Neoaves</taxon>
        <taxon>Telluraves</taxon>
        <taxon>Australaves</taxon>
        <taxon>Passeriformes</taxon>
        <taxon>Pipridae</taxon>
        <taxon>Lepidothrix</taxon>
    </lineage>
</organism>
<dbReference type="AlphaFoldDB" id="A0A6J0ILY3"/>
<dbReference type="RefSeq" id="XP_017687668.1">
    <property type="nucleotide sequence ID" value="XM_017832179.1"/>
</dbReference>
<dbReference type="OrthoDB" id="8189408at2759"/>
<evidence type="ECO:0000313" key="1">
    <source>
        <dbReference type="Proteomes" id="UP000504624"/>
    </source>
</evidence>
<dbReference type="InterPro" id="IPR033602">
    <property type="entry name" value="CIMAP3"/>
</dbReference>
<dbReference type="PANTHER" id="PTHR31508">
    <property type="entry name" value="PROTEIN PITCHFORK"/>
    <property type="match status" value="1"/>
</dbReference>
<dbReference type="CTD" id="128344"/>
<dbReference type="GeneID" id="108505824"/>
<accession>A0A6J0ILY3</accession>
<dbReference type="Proteomes" id="UP000504624">
    <property type="component" value="Unplaced"/>
</dbReference>
<keyword evidence="1" id="KW-1185">Reference proteome</keyword>
<name>A0A6J0ILY3_9PASS</name>
<sequence length="198" mass="22449">MSAGQEPRDVQKNVSFGTTQERKMFPYYYAPDRLGIEVAAVGGNPLVGPGCYLGQETTILQPSLSTRPMSSKGYVMGARTGPRFMPRNRTVTPGPAAYEPFRMEKRKCQPAYAPFSSSTPRFSSRPPDRELFPGPGTYNIEQPLNKKVTWPMRFGSPDWSSVPKPPKKMVKREVQEMTMDKESKKHQERVAYLKLYFD</sequence>
<dbReference type="Pfam" id="PF07004">
    <property type="entry name" value="SHIPPO-rpt"/>
    <property type="match status" value="3"/>
</dbReference>
<protein>
    <submittedName>
        <fullName evidence="2">Protein pitchfork</fullName>
    </submittedName>
</protein>
<dbReference type="InterPro" id="IPR010736">
    <property type="entry name" value="SHIPPO-rpt"/>
</dbReference>
<gene>
    <name evidence="2" type="primary">PIFO</name>
</gene>
<dbReference type="GO" id="GO:0031344">
    <property type="term" value="P:regulation of cell projection organization"/>
    <property type="evidence" value="ECO:0007669"/>
    <property type="project" value="TreeGrafter"/>
</dbReference>
<evidence type="ECO:0000313" key="2">
    <source>
        <dbReference type="RefSeq" id="XP_017687668.1"/>
    </source>
</evidence>
<proteinExistence type="predicted"/>
<dbReference type="PANTHER" id="PTHR31508:SF2">
    <property type="entry name" value="PROTEIN PITCHFORK"/>
    <property type="match status" value="1"/>
</dbReference>